<name>A0A3Q2UM57_FUNHE</name>
<dbReference type="Proteomes" id="UP000265000">
    <property type="component" value="Unplaced"/>
</dbReference>
<dbReference type="Pfam" id="PF02089">
    <property type="entry name" value="Palm_thioest"/>
    <property type="match status" value="1"/>
</dbReference>
<protein>
    <submittedName>
        <fullName evidence="1">Uncharacterized protein</fullName>
    </submittedName>
</protein>
<reference evidence="1" key="1">
    <citation type="submission" date="2025-08" db="UniProtKB">
        <authorList>
            <consortium name="Ensembl"/>
        </authorList>
    </citation>
    <scope>IDENTIFICATION</scope>
</reference>
<dbReference type="STRING" id="8078.ENSFHEP00000032605"/>
<reference evidence="1" key="2">
    <citation type="submission" date="2025-09" db="UniProtKB">
        <authorList>
            <consortium name="Ensembl"/>
        </authorList>
    </citation>
    <scope>IDENTIFICATION</scope>
</reference>
<dbReference type="InterPro" id="IPR029058">
    <property type="entry name" value="AB_hydrolase_fold"/>
</dbReference>
<accession>A0A3Q2UM57</accession>
<evidence type="ECO:0000313" key="1">
    <source>
        <dbReference type="Ensembl" id="ENSFHEP00000032605.1"/>
    </source>
</evidence>
<dbReference type="Ensembl" id="ENSFHET00000026141.1">
    <property type="protein sequence ID" value="ENSFHEP00000032605.1"/>
    <property type="gene ID" value="ENSFHEG00000019180.1"/>
</dbReference>
<dbReference type="Gene3D" id="3.40.50.1820">
    <property type="entry name" value="alpha/beta hydrolase"/>
    <property type="match status" value="1"/>
</dbReference>
<organism evidence="1 2">
    <name type="scientific">Fundulus heteroclitus</name>
    <name type="common">Killifish</name>
    <name type="synonym">Mummichog</name>
    <dbReference type="NCBI Taxonomy" id="8078"/>
    <lineage>
        <taxon>Eukaryota</taxon>
        <taxon>Metazoa</taxon>
        <taxon>Chordata</taxon>
        <taxon>Craniata</taxon>
        <taxon>Vertebrata</taxon>
        <taxon>Euteleostomi</taxon>
        <taxon>Actinopterygii</taxon>
        <taxon>Neopterygii</taxon>
        <taxon>Teleostei</taxon>
        <taxon>Neoteleostei</taxon>
        <taxon>Acanthomorphata</taxon>
        <taxon>Ovalentaria</taxon>
        <taxon>Atherinomorphae</taxon>
        <taxon>Cyprinodontiformes</taxon>
        <taxon>Fundulidae</taxon>
        <taxon>Fundulus</taxon>
    </lineage>
</organism>
<evidence type="ECO:0000313" key="2">
    <source>
        <dbReference type="Proteomes" id="UP000265000"/>
    </source>
</evidence>
<keyword evidence="2" id="KW-1185">Reference proteome</keyword>
<dbReference type="SUPFAM" id="SSF53474">
    <property type="entry name" value="alpha/beta-Hydrolases"/>
    <property type="match status" value="1"/>
</dbReference>
<proteinExistence type="predicted"/>
<dbReference type="AlphaFoldDB" id="A0A3Q2UM57"/>
<sequence>MARLEKFVMVKFLQDTVVDPVDTEWFGFLKTGQAKETETLQESVLYKEVTLETQAQVLPEGDPSSGSP</sequence>